<sequence>MAKDLRNSKMSSLEPSTNHPASNGPRPMSKRTGFDPNHERVDLRVFNLSRIKPLASCLREHVTSAPDVIITSITSGRKQFPNRVEDLKSKKTCGKKSLKRKT</sequence>
<proteinExistence type="predicted"/>
<name>A0A4C1VQR7_EUMVA</name>
<feature type="compositionally biased region" description="Basic residues" evidence="1">
    <location>
        <begin position="90"/>
        <end position="102"/>
    </location>
</feature>
<accession>A0A4C1VQR7</accession>
<keyword evidence="3" id="KW-1185">Reference proteome</keyword>
<gene>
    <name evidence="2" type="ORF">EVAR_36433_1</name>
</gene>
<feature type="region of interest" description="Disordered" evidence="1">
    <location>
        <begin position="1"/>
        <end position="37"/>
    </location>
</feature>
<feature type="region of interest" description="Disordered" evidence="1">
    <location>
        <begin position="81"/>
        <end position="102"/>
    </location>
</feature>
<dbReference type="Proteomes" id="UP000299102">
    <property type="component" value="Unassembled WGS sequence"/>
</dbReference>
<organism evidence="2 3">
    <name type="scientific">Eumeta variegata</name>
    <name type="common">Bagworm moth</name>
    <name type="synonym">Eumeta japonica</name>
    <dbReference type="NCBI Taxonomy" id="151549"/>
    <lineage>
        <taxon>Eukaryota</taxon>
        <taxon>Metazoa</taxon>
        <taxon>Ecdysozoa</taxon>
        <taxon>Arthropoda</taxon>
        <taxon>Hexapoda</taxon>
        <taxon>Insecta</taxon>
        <taxon>Pterygota</taxon>
        <taxon>Neoptera</taxon>
        <taxon>Endopterygota</taxon>
        <taxon>Lepidoptera</taxon>
        <taxon>Glossata</taxon>
        <taxon>Ditrysia</taxon>
        <taxon>Tineoidea</taxon>
        <taxon>Psychidae</taxon>
        <taxon>Oiketicinae</taxon>
        <taxon>Eumeta</taxon>
    </lineage>
</organism>
<comment type="caution">
    <text evidence="2">The sequence shown here is derived from an EMBL/GenBank/DDBJ whole genome shotgun (WGS) entry which is preliminary data.</text>
</comment>
<evidence type="ECO:0000313" key="2">
    <source>
        <dbReference type="EMBL" id="GBP40697.1"/>
    </source>
</evidence>
<dbReference type="EMBL" id="BGZK01000386">
    <property type="protein sequence ID" value="GBP40697.1"/>
    <property type="molecule type" value="Genomic_DNA"/>
</dbReference>
<protein>
    <submittedName>
        <fullName evidence="2">Uncharacterized protein</fullName>
    </submittedName>
</protein>
<evidence type="ECO:0000256" key="1">
    <source>
        <dbReference type="SAM" id="MobiDB-lite"/>
    </source>
</evidence>
<evidence type="ECO:0000313" key="3">
    <source>
        <dbReference type="Proteomes" id="UP000299102"/>
    </source>
</evidence>
<reference evidence="2 3" key="1">
    <citation type="journal article" date="2019" name="Commun. Biol.">
        <title>The bagworm genome reveals a unique fibroin gene that provides high tensile strength.</title>
        <authorList>
            <person name="Kono N."/>
            <person name="Nakamura H."/>
            <person name="Ohtoshi R."/>
            <person name="Tomita M."/>
            <person name="Numata K."/>
            <person name="Arakawa K."/>
        </authorList>
    </citation>
    <scope>NUCLEOTIDE SEQUENCE [LARGE SCALE GENOMIC DNA]</scope>
</reference>
<feature type="compositionally biased region" description="Polar residues" evidence="1">
    <location>
        <begin position="8"/>
        <end position="21"/>
    </location>
</feature>
<dbReference type="AlphaFoldDB" id="A0A4C1VQR7"/>